<dbReference type="OrthoDB" id="852227at2759"/>
<keyword evidence="5" id="KW-0539">Nucleus</keyword>
<dbReference type="InterPro" id="IPR036093">
    <property type="entry name" value="NAC_dom_sf"/>
</dbReference>
<dbReference type="GO" id="GO:0005634">
    <property type="term" value="C:nucleus"/>
    <property type="evidence" value="ECO:0007669"/>
    <property type="project" value="UniProtKB-SubCell"/>
</dbReference>
<reference evidence="8 9" key="1">
    <citation type="journal article" date="2014" name="PLoS ONE">
        <title>Global Analysis of Gene Expression Profiles in Physic Nut (Jatropha curcas L.) Seedlings Exposed to Salt Stress.</title>
        <authorList>
            <person name="Zhang L."/>
            <person name="Zhang C."/>
            <person name="Wu P."/>
            <person name="Chen Y."/>
            <person name="Li M."/>
            <person name="Jiang H."/>
            <person name="Wu G."/>
        </authorList>
    </citation>
    <scope>NUCLEOTIDE SEQUENCE [LARGE SCALE GENOMIC DNA]</scope>
    <source>
        <strain evidence="9">cv. GZQX0401</strain>
        <tissue evidence="8">Young leaves</tissue>
    </source>
</reference>
<dbReference type="STRING" id="180498.R4NHS9"/>
<dbReference type="AlphaFoldDB" id="R4NHS9"/>
<keyword evidence="9" id="KW-1185">Reference proteome</keyword>
<comment type="subcellular location">
    <subcellularLocation>
        <location evidence="1">Nucleus</location>
    </subcellularLocation>
</comment>
<proteinExistence type="predicted"/>
<dbReference type="Gene3D" id="2.170.150.80">
    <property type="entry name" value="NAC domain"/>
    <property type="match status" value="1"/>
</dbReference>
<dbReference type="EMBL" id="KC775357">
    <property type="protein sequence ID" value="AGL39735.1"/>
    <property type="molecule type" value="Genomic_DNA"/>
</dbReference>
<keyword evidence="2" id="KW-0805">Transcription regulation</keyword>
<evidence type="ECO:0000313" key="9">
    <source>
        <dbReference type="Proteomes" id="UP000027138"/>
    </source>
</evidence>
<dbReference type="SUPFAM" id="SSF101941">
    <property type="entry name" value="NAC domain"/>
    <property type="match status" value="1"/>
</dbReference>
<dbReference type="InterPro" id="IPR003441">
    <property type="entry name" value="NAC-dom"/>
</dbReference>
<evidence type="ECO:0000256" key="3">
    <source>
        <dbReference type="ARBA" id="ARBA00023125"/>
    </source>
</evidence>
<evidence type="ECO:0000313" key="8">
    <source>
        <dbReference type="EMBL" id="KDP36973.1"/>
    </source>
</evidence>
<evidence type="ECO:0000256" key="2">
    <source>
        <dbReference type="ARBA" id="ARBA00023015"/>
    </source>
</evidence>
<dbReference type="PROSITE" id="PS51005">
    <property type="entry name" value="NAC"/>
    <property type="match status" value="1"/>
</dbReference>
<protein>
    <submittedName>
        <fullName evidence="7">NAC transcription factor 079</fullName>
    </submittedName>
</protein>
<dbReference type="Proteomes" id="UP000027138">
    <property type="component" value="Unassembled WGS sequence"/>
</dbReference>
<evidence type="ECO:0000256" key="5">
    <source>
        <dbReference type="ARBA" id="ARBA00023242"/>
    </source>
</evidence>
<dbReference type="EMBL" id="KK914417">
    <property type="protein sequence ID" value="KDP36973.1"/>
    <property type="molecule type" value="Genomic_DNA"/>
</dbReference>
<evidence type="ECO:0000256" key="4">
    <source>
        <dbReference type="ARBA" id="ARBA00023163"/>
    </source>
</evidence>
<feature type="domain" description="NAC" evidence="6">
    <location>
        <begin position="4"/>
        <end position="165"/>
    </location>
</feature>
<keyword evidence="4" id="KW-0804">Transcription</keyword>
<evidence type="ECO:0000313" key="7">
    <source>
        <dbReference type="EMBL" id="AGL39735.1"/>
    </source>
</evidence>
<gene>
    <name evidence="8" type="ORF">JCGZ_08565</name>
</gene>
<evidence type="ECO:0000256" key="1">
    <source>
        <dbReference type="ARBA" id="ARBA00004123"/>
    </source>
</evidence>
<sequence length="335" mass="38917">MMEIHPGYKFRPTDEELISHYLHRKVNGELSPIENQIIRDCDLYGQDEPWHIWERFGGLRLEEDEGLFFFTALKRKSPNNTNCKNISRRVGSTDGHWHCETSGRSANLEIEGFKATKKRFNYRNSKRLDQDRCWNMLEYSLDFGNYVLCQLKTSSKNPLQKKKRKMVSWEPFLQSEPNKRSRIHQELQEEDSVVTALPLVNLDGLLVDETTSAQIIDDEIFGDWLQDELVDSTDQEFQQVRDMATIGLDGLPPLDLVDNESFGNRSEPCTPAMLQDEPVDRIDQEFQQENVDGLPVRDEAISHLFDDNSFGNWLESFASTMSQDAWPRDNSLFDD</sequence>
<dbReference type="PANTHER" id="PTHR31989">
    <property type="entry name" value="NAC DOMAIN-CONTAINING PROTEIN 82-RELATED"/>
    <property type="match status" value="1"/>
</dbReference>
<dbReference type="Pfam" id="PF02365">
    <property type="entry name" value="NAM"/>
    <property type="match status" value="1"/>
</dbReference>
<keyword evidence="3" id="KW-0238">DNA-binding</keyword>
<name>R4NHS9_JATCU</name>
<evidence type="ECO:0000259" key="6">
    <source>
        <dbReference type="PROSITE" id="PS51005"/>
    </source>
</evidence>
<accession>R4NHS9</accession>
<dbReference type="GO" id="GO:0006355">
    <property type="term" value="P:regulation of DNA-templated transcription"/>
    <property type="evidence" value="ECO:0007669"/>
    <property type="project" value="InterPro"/>
</dbReference>
<dbReference type="GO" id="GO:0003677">
    <property type="term" value="F:DNA binding"/>
    <property type="evidence" value="ECO:0007669"/>
    <property type="project" value="UniProtKB-KW"/>
</dbReference>
<reference evidence="7" key="2">
    <citation type="journal article" date="2015" name="PLoS ONE">
        <title>Genome-Wide Analysis of the NAC Gene Family in Physic Nut (Jatropha curcas L.).</title>
        <authorList>
            <person name="Wu Z."/>
            <person name="Xu X."/>
            <person name="Xiong W."/>
            <person name="Wu P."/>
            <person name="Chen Y."/>
            <person name="Li M."/>
            <person name="Wu G."/>
            <person name="Jiang H."/>
        </authorList>
    </citation>
    <scope>NUCLEOTIDE SEQUENCE</scope>
</reference>
<organism evidence="7">
    <name type="scientific">Jatropha curcas</name>
    <name type="common">Barbados nut</name>
    <dbReference type="NCBI Taxonomy" id="180498"/>
    <lineage>
        <taxon>Eukaryota</taxon>
        <taxon>Viridiplantae</taxon>
        <taxon>Streptophyta</taxon>
        <taxon>Embryophyta</taxon>
        <taxon>Tracheophyta</taxon>
        <taxon>Spermatophyta</taxon>
        <taxon>Magnoliopsida</taxon>
        <taxon>eudicotyledons</taxon>
        <taxon>Gunneridae</taxon>
        <taxon>Pentapetalae</taxon>
        <taxon>rosids</taxon>
        <taxon>fabids</taxon>
        <taxon>Malpighiales</taxon>
        <taxon>Euphorbiaceae</taxon>
        <taxon>Crotonoideae</taxon>
        <taxon>Jatropheae</taxon>
        <taxon>Jatropha</taxon>
    </lineage>
</organism>